<dbReference type="Proteomes" id="UP001472677">
    <property type="component" value="Unassembled WGS sequence"/>
</dbReference>
<keyword evidence="2" id="KW-1185">Reference proteome</keyword>
<evidence type="ECO:0000313" key="1">
    <source>
        <dbReference type="EMBL" id="KAK8513615.1"/>
    </source>
</evidence>
<sequence length="83" mass="9397">MKRRNDYKMKFNSLRHKSFIPGVIVYFLYDLPKGLDVVVGGEQLEPVQSAPDADDVAISSMISPIVQASKPSDKRAQPMWFKI</sequence>
<proteinExistence type="predicted"/>
<gene>
    <name evidence="1" type="ORF">V6N12_052792</name>
</gene>
<protein>
    <submittedName>
        <fullName evidence="1">Uncharacterized protein</fullName>
    </submittedName>
</protein>
<accession>A0ABR2C2K5</accession>
<evidence type="ECO:0000313" key="2">
    <source>
        <dbReference type="Proteomes" id="UP001472677"/>
    </source>
</evidence>
<reference evidence="1 2" key="1">
    <citation type="journal article" date="2024" name="G3 (Bethesda)">
        <title>Genome assembly of Hibiscus sabdariffa L. provides insights into metabolisms of medicinal natural products.</title>
        <authorList>
            <person name="Kim T."/>
        </authorList>
    </citation>
    <scope>NUCLEOTIDE SEQUENCE [LARGE SCALE GENOMIC DNA]</scope>
    <source>
        <strain evidence="1">TK-2024</strain>
        <tissue evidence="1">Old leaves</tissue>
    </source>
</reference>
<name>A0ABR2C2K5_9ROSI</name>
<dbReference type="EMBL" id="JBBPBM010000069">
    <property type="protein sequence ID" value="KAK8513615.1"/>
    <property type="molecule type" value="Genomic_DNA"/>
</dbReference>
<comment type="caution">
    <text evidence="1">The sequence shown here is derived from an EMBL/GenBank/DDBJ whole genome shotgun (WGS) entry which is preliminary data.</text>
</comment>
<organism evidence="1 2">
    <name type="scientific">Hibiscus sabdariffa</name>
    <name type="common">roselle</name>
    <dbReference type="NCBI Taxonomy" id="183260"/>
    <lineage>
        <taxon>Eukaryota</taxon>
        <taxon>Viridiplantae</taxon>
        <taxon>Streptophyta</taxon>
        <taxon>Embryophyta</taxon>
        <taxon>Tracheophyta</taxon>
        <taxon>Spermatophyta</taxon>
        <taxon>Magnoliopsida</taxon>
        <taxon>eudicotyledons</taxon>
        <taxon>Gunneridae</taxon>
        <taxon>Pentapetalae</taxon>
        <taxon>rosids</taxon>
        <taxon>malvids</taxon>
        <taxon>Malvales</taxon>
        <taxon>Malvaceae</taxon>
        <taxon>Malvoideae</taxon>
        <taxon>Hibiscus</taxon>
    </lineage>
</organism>